<dbReference type="PANTHER" id="PTHR30012:SF0">
    <property type="entry name" value="TYPE II SECRETION SYSTEM PROTEIN F-RELATED"/>
    <property type="match status" value="1"/>
</dbReference>
<comment type="caution">
    <text evidence="9">The sequence shown here is derived from an EMBL/GenBank/DDBJ whole genome shotgun (WGS) entry which is preliminary data.</text>
</comment>
<dbReference type="EMBL" id="VUYU01000001">
    <property type="protein sequence ID" value="NHZ32158.1"/>
    <property type="molecule type" value="Genomic_DNA"/>
</dbReference>
<feature type="transmembrane region" description="Helical" evidence="7">
    <location>
        <begin position="213"/>
        <end position="233"/>
    </location>
</feature>
<evidence type="ECO:0000313" key="9">
    <source>
        <dbReference type="EMBL" id="NHZ32158.1"/>
    </source>
</evidence>
<comment type="subcellular location">
    <subcellularLocation>
        <location evidence="1">Cell membrane</location>
        <topology evidence="1">Multi-pass membrane protein</topology>
    </subcellularLocation>
</comment>
<feature type="transmembrane region" description="Helical" evidence="7">
    <location>
        <begin position="366"/>
        <end position="386"/>
    </location>
</feature>
<feature type="domain" description="Type II secretion system protein GspF" evidence="8">
    <location>
        <begin position="263"/>
        <end position="385"/>
    </location>
</feature>
<accession>A0ABX0LBA7</accession>
<keyword evidence="6 7" id="KW-0472">Membrane</keyword>
<dbReference type="PANTHER" id="PTHR30012">
    <property type="entry name" value="GENERAL SECRETION PATHWAY PROTEIN"/>
    <property type="match status" value="1"/>
</dbReference>
<dbReference type="RefSeq" id="WP_167220755.1">
    <property type="nucleotide sequence ID" value="NZ_VUYU01000001.1"/>
</dbReference>
<evidence type="ECO:0000313" key="10">
    <source>
        <dbReference type="Proteomes" id="UP000785613"/>
    </source>
</evidence>
<dbReference type="Pfam" id="PF00482">
    <property type="entry name" value="T2SSF"/>
    <property type="match status" value="2"/>
</dbReference>
<proteinExistence type="inferred from homology"/>
<keyword evidence="10" id="KW-1185">Reference proteome</keyword>
<dbReference type="Proteomes" id="UP000785613">
    <property type="component" value="Unassembled WGS sequence"/>
</dbReference>
<evidence type="ECO:0000256" key="4">
    <source>
        <dbReference type="ARBA" id="ARBA00022692"/>
    </source>
</evidence>
<keyword evidence="5 7" id="KW-1133">Transmembrane helix</keyword>
<evidence type="ECO:0000256" key="6">
    <source>
        <dbReference type="ARBA" id="ARBA00023136"/>
    </source>
</evidence>
<evidence type="ECO:0000256" key="3">
    <source>
        <dbReference type="ARBA" id="ARBA00022475"/>
    </source>
</evidence>
<dbReference type="InterPro" id="IPR042094">
    <property type="entry name" value="T2SS_GspF_sf"/>
</dbReference>
<comment type="similarity">
    <text evidence="2">Belongs to the GSP F family.</text>
</comment>
<evidence type="ECO:0000256" key="7">
    <source>
        <dbReference type="SAM" id="Phobius"/>
    </source>
</evidence>
<dbReference type="PRINTS" id="PR00812">
    <property type="entry name" value="BCTERIALGSPF"/>
</dbReference>
<dbReference type="InterPro" id="IPR018076">
    <property type="entry name" value="T2SS_GspF_dom"/>
</dbReference>
<evidence type="ECO:0000256" key="2">
    <source>
        <dbReference type="ARBA" id="ARBA00005745"/>
    </source>
</evidence>
<evidence type="ECO:0000259" key="8">
    <source>
        <dbReference type="Pfam" id="PF00482"/>
    </source>
</evidence>
<dbReference type="InterPro" id="IPR003004">
    <property type="entry name" value="GspF/PilC"/>
</dbReference>
<keyword evidence="3" id="KW-1003">Cell membrane</keyword>
<feature type="transmembrane region" description="Helical" evidence="7">
    <location>
        <begin position="156"/>
        <end position="182"/>
    </location>
</feature>
<sequence>MYIDLKVFASNNGVTLLRLEARSIEEARKKALAQGFQVISARRSWGRLATRTPVFSVPLFTQELVSLLDAGLSLIETIDILTRKSKHADGRTVLQSISRHLQEGLSFSRALEELPKIFPVLYIATVRTSERTGDLTEALKRFLLYHRQLNTVREKVVAAAIYPALLLAVGFIVVLFLLGYVVPRFSLVYQDLGENLPWMSQALMIWGQCISQYGWQMSGGLVGVSACLCYVATRPLLMARFLQLLWSIPAVGEKLRLYQLARFTRTLAMLLKGGIPFVMALDMVGDLLKQPALQSGLLQAASLIREGRTVSEAFSAHSLATEVGARLITVGERSGEIAQAMERIATLYDDEISSWVDWFTKLFEPILMIIIGVVIGAIVVLMYLPIFELANSLQ</sequence>
<name>A0ABX0LBA7_9BURK</name>
<feature type="domain" description="Type II secretion system protein GspF" evidence="8">
    <location>
        <begin position="60"/>
        <end position="183"/>
    </location>
</feature>
<evidence type="ECO:0000256" key="5">
    <source>
        <dbReference type="ARBA" id="ARBA00022989"/>
    </source>
</evidence>
<dbReference type="Gene3D" id="1.20.81.30">
    <property type="entry name" value="Type II secretion system (T2SS), domain F"/>
    <property type="match status" value="2"/>
</dbReference>
<evidence type="ECO:0000256" key="1">
    <source>
        <dbReference type="ARBA" id="ARBA00004651"/>
    </source>
</evidence>
<keyword evidence="4 7" id="KW-0812">Transmembrane</keyword>
<organism evidence="9 10">
    <name type="scientific">Massilia rubra</name>
    <dbReference type="NCBI Taxonomy" id="2607910"/>
    <lineage>
        <taxon>Bacteria</taxon>
        <taxon>Pseudomonadati</taxon>
        <taxon>Pseudomonadota</taxon>
        <taxon>Betaproteobacteria</taxon>
        <taxon>Burkholderiales</taxon>
        <taxon>Oxalobacteraceae</taxon>
        <taxon>Telluria group</taxon>
        <taxon>Massilia</taxon>
    </lineage>
</organism>
<protein>
    <submittedName>
        <fullName evidence="9">Type II secretion system F family protein</fullName>
    </submittedName>
</protein>
<gene>
    <name evidence="9" type="ORF">F0185_00910</name>
</gene>
<reference evidence="9 10" key="1">
    <citation type="submission" date="2019-09" db="EMBL/GenBank/DDBJ databases">
        <title>Taxonomy of Antarctic Massilia spp.: description of Massilia rubra sp. nov., Massilia aquatica sp. nov., Massilia mucilaginosa sp. nov., Massilia frigida sp. nov. isolated from streams, lakes and regoliths.</title>
        <authorList>
            <person name="Holochova P."/>
            <person name="Sedlacek I."/>
            <person name="Kralova S."/>
            <person name="Maslanova I."/>
            <person name="Busse H.-J."/>
            <person name="Stankova E."/>
            <person name="Vrbovska V."/>
            <person name="Kovarovic V."/>
            <person name="Bartak M."/>
            <person name="Svec P."/>
            <person name="Pantucek R."/>
        </authorList>
    </citation>
    <scope>NUCLEOTIDE SEQUENCE [LARGE SCALE GENOMIC DNA]</scope>
    <source>
        <strain evidence="9 10">CCM 8692</strain>
    </source>
</reference>